<dbReference type="InterPro" id="IPR050469">
    <property type="entry name" value="Diguanylate_Cyclase"/>
</dbReference>
<dbReference type="Proteomes" id="UP000003973">
    <property type="component" value="Unassembled WGS sequence"/>
</dbReference>
<dbReference type="PANTHER" id="PTHR45138">
    <property type="entry name" value="REGULATORY COMPONENTS OF SENSORY TRANSDUCTION SYSTEM"/>
    <property type="match status" value="1"/>
</dbReference>
<dbReference type="Pfam" id="PF00990">
    <property type="entry name" value="GGDEF"/>
    <property type="match status" value="1"/>
</dbReference>
<feature type="domain" description="GGDEF" evidence="3">
    <location>
        <begin position="304"/>
        <end position="435"/>
    </location>
</feature>
<gene>
    <name evidence="4" type="ORF">OFAG_00745</name>
</gene>
<dbReference type="InterPro" id="IPR029787">
    <property type="entry name" value="Nucleotide_cyclase"/>
</dbReference>
<reference evidence="4" key="1">
    <citation type="submission" date="2011-10" db="EMBL/GenBank/DDBJ databases">
        <title>The Genome Sequence of Oxalobacter formigenes HOxBLS.</title>
        <authorList>
            <consortium name="The Broad Institute Genome Sequencing Platform"/>
            <person name="Earl A."/>
            <person name="Ward D."/>
            <person name="Feldgarden M."/>
            <person name="Gevers D."/>
            <person name="Allison M.J."/>
            <person name="Humphrey S."/>
            <person name="Young S.K."/>
            <person name="Zeng Q."/>
            <person name="Gargeya S."/>
            <person name="Fitzgerald M."/>
            <person name="Haas B."/>
            <person name="Abouelleil A."/>
            <person name="Alvarado L."/>
            <person name="Arachchi H.M."/>
            <person name="Berlin A."/>
            <person name="Brown A."/>
            <person name="Chapman S.B."/>
            <person name="Chen Z."/>
            <person name="Dunbar C."/>
            <person name="Freedman E."/>
            <person name="Gearin G."/>
            <person name="Goldberg J."/>
            <person name="Griggs A."/>
            <person name="Gujja S."/>
            <person name="Heiman D."/>
            <person name="Howarth C."/>
            <person name="Larson L."/>
            <person name="Lui A."/>
            <person name="MacDonald P.J.P."/>
            <person name="Montmayeur A."/>
            <person name="Murphy C."/>
            <person name="Neiman D."/>
            <person name="Pearson M."/>
            <person name="Priest M."/>
            <person name="Roberts A."/>
            <person name="Saif S."/>
            <person name="Shea T."/>
            <person name="Shenoy N."/>
            <person name="Sisk P."/>
            <person name="Stolte C."/>
            <person name="Sykes S."/>
            <person name="Wortman J."/>
            <person name="Nusbaum C."/>
            <person name="Birren B."/>
        </authorList>
    </citation>
    <scope>NUCLEOTIDE SEQUENCE [LARGE SCALE GENOMIC DNA]</scope>
    <source>
        <strain evidence="4">HOxBLS</strain>
    </source>
</reference>
<evidence type="ECO:0000256" key="1">
    <source>
        <dbReference type="ARBA" id="ARBA00012528"/>
    </source>
</evidence>
<proteinExistence type="predicted"/>
<dbReference type="AlphaFoldDB" id="C3X306"/>
<dbReference type="eggNOG" id="COG2199">
    <property type="taxonomic scope" value="Bacteria"/>
</dbReference>
<dbReference type="SUPFAM" id="SSF55073">
    <property type="entry name" value="Nucleotide cyclase"/>
    <property type="match status" value="1"/>
</dbReference>
<sequence>MQNILETLVLNDYETIFSIDIRTQHYSKSLSKPGAVLNVPEIGTFSEARRMLLDRIVSEDRERFLRESDVERVVEKVAGRGQHIVRYKMLDNRHTLRYRRLSFIFTEDRQGLIGAVYDETEEMLEKRNAERDLRLKNEGIRFIVRHMCENFLVIDPETDDMTIYVNDLETMHPQKTYAEQLRWFAENIVVPEERESYLRYFELDSLMQKIRDHGGICRTPCTVELPDGRHDYIITCTLIRDPVDPDKHSYLFSSAQDITELKKAVEANQKLLQSSLYDDLTKLLNRAATERKIREHLHGGQATMPNTFLLMDIDYFKTFNDRYGHITGDAVLKHMGDAMRGAFRTTDILCRWGGDEFVVFLPGFSDLETIRTRLATLQEKMKAFKNGNVPLPITLSIGGVVAPGNVTLNTLFTQADEALYTVKNRGRNGIALTKYQPETEAFP</sequence>
<dbReference type="GO" id="GO:0052621">
    <property type="term" value="F:diguanylate cyclase activity"/>
    <property type="evidence" value="ECO:0007669"/>
    <property type="project" value="UniProtKB-EC"/>
</dbReference>
<dbReference type="CDD" id="cd01949">
    <property type="entry name" value="GGDEF"/>
    <property type="match status" value="1"/>
</dbReference>
<dbReference type="EC" id="2.7.7.65" evidence="1"/>
<dbReference type="EMBL" id="ACDP02000023">
    <property type="protein sequence ID" value="EEO27592.1"/>
    <property type="molecule type" value="Genomic_DNA"/>
</dbReference>
<dbReference type="PANTHER" id="PTHR45138:SF9">
    <property type="entry name" value="DIGUANYLATE CYCLASE DGCM-RELATED"/>
    <property type="match status" value="1"/>
</dbReference>
<dbReference type="InterPro" id="IPR043128">
    <property type="entry name" value="Rev_trsase/Diguanyl_cyclase"/>
</dbReference>
<dbReference type="NCBIfam" id="TIGR00254">
    <property type="entry name" value="GGDEF"/>
    <property type="match status" value="1"/>
</dbReference>
<dbReference type="SMART" id="SM00267">
    <property type="entry name" value="GGDEF"/>
    <property type="match status" value="1"/>
</dbReference>
<evidence type="ECO:0000313" key="5">
    <source>
        <dbReference type="Proteomes" id="UP000003973"/>
    </source>
</evidence>
<dbReference type="Gene3D" id="3.30.70.270">
    <property type="match status" value="1"/>
</dbReference>
<dbReference type="HOGENOM" id="CLU_628283_0_0_4"/>
<keyword evidence="5" id="KW-1185">Reference proteome</keyword>
<organism evidence="4 5">
    <name type="scientific">Oxalobacter paraformigenes</name>
    <dbReference type="NCBI Taxonomy" id="556268"/>
    <lineage>
        <taxon>Bacteria</taxon>
        <taxon>Pseudomonadati</taxon>
        <taxon>Pseudomonadota</taxon>
        <taxon>Betaproteobacteria</taxon>
        <taxon>Burkholderiales</taxon>
        <taxon>Oxalobacteraceae</taxon>
        <taxon>Oxalobacter</taxon>
    </lineage>
</organism>
<evidence type="ECO:0000313" key="4">
    <source>
        <dbReference type="EMBL" id="EEO27592.1"/>
    </source>
</evidence>
<dbReference type="InterPro" id="IPR000160">
    <property type="entry name" value="GGDEF_dom"/>
</dbReference>
<evidence type="ECO:0000259" key="3">
    <source>
        <dbReference type="PROSITE" id="PS50887"/>
    </source>
</evidence>
<dbReference type="RefSeq" id="WP_005876694.1">
    <property type="nucleotide sequence ID" value="NZ_CABMNL010000001.1"/>
</dbReference>
<comment type="catalytic activity">
    <reaction evidence="2">
        <text>2 GTP = 3',3'-c-di-GMP + 2 diphosphate</text>
        <dbReference type="Rhea" id="RHEA:24898"/>
        <dbReference type="ChEBI" id="CHEBI:33019"/>
        <dbReference type="ChEBI" id="CHEBI:37565"/>
        <dbReference type="ChEBI" id="CHEBI:58805"/>
        <dbReference type="EC" id="2.7.7.65"/>
    </reaction>
</comment>
<evidence type="ECO:0000256" key="2">
    <source>
        <dbReference type="ARBA" id="ARBA00034247"/>
    </source>
</evidence>
<protein>
    <recommendedName>
        <fullName evidence="1">diguanylate cyclase</fullName>
        <ecNumber evidence="1">2.7.7.65</ecNumber>
    </recommendedName>
</protein>
<accession>C3X306</accession>
<dbReference type="PROSITE" id="PS50887">
    <property type="entry name" value="GGDEF"/>
    <property type="match status" value="1"/>
</dbReference>
<name>C3X306_9BURK</name>
<comment type="caution">
    <text evidence="4">The sequence shown here is derived from an EMBL/GenBank/DDBJ whole genome shotgun (WGS) entry which is preliminary data.</text>
</comment>